<keyword evidence="2" id="KW-1185">Reference proteome</keyword>
<protein>
    <submittedName>
        <fullName evidence="1">Uncharacterized protein</fullName>
    </submittedName>
</protein>
<name>A0A166C5T9_9AGAM</name>
<dbReference type="Proteomes" id="UP000076798">
    <property type="component" value="Unassembled WGS sequence"/>
</dbReference>
<organism evidence="1 2">
    <name type="scientific">Sistotremastrum suecicum HHB10207 ss-3</name>
    <dbReference type="NCBI Taxonomy" id="1314776"/>
    <lineage>
        <taxon>Eukaryota</taxon>
        <taxon>Fungi</taxon>
        <taxon>Dikarya</taxon>
        <taxon>Basidiomycota</taxon>
        <taxon>Agaricomycotina</taxon>
        <taxon>Agaricomycetes</taxon>
        <taxon>Sistotremastrales</taxon>
        <taxon>Sistotremastraceae</taxon>
        <taxon>Sistotremastrum</taxon>
    </lineage>
</organism>
<proteinExistence type="predicted"/>
<reference evidence="1 2" key="1">
    <citation type="journal article" date="2016" name="Mol. Biol. Evol.">
        <title>Comparative Genomics of Early-Diverging Mushroom-Forming Fungi Provides Insights into the Origins of Lignocellulose Decay Capabilities.</title>
        <authorList>
            <person name="Nagy L.G."/>
            <person name="Riley R."/>
            <person name="Tritt A."/>
            <person name="Adam C."/>
            <person name="Daum C."/>
            <person name="Floudas D."/>
            <person name="Sun H."/>
            <person name="Yadav J.S."/>
            <person name="Pangilinan J."/>
            <person name="Larsson K.H."/>
            <person name="Matsuura K."/>
            <person name="Barry K."/>
            <person name="Labutti K."/>
            <person name="Kuo R."/>
            <person name="Ohm R.A."/>
            <person name="Bhattacharya S.S."/>
            <person name="Shirouzu T."/>
            <person name="Yoshinaga Y."/>
            <person name="Martin F.M."/>
            <person name="Grigoriev I.V."/>
            <person name="Hibbett D.S."/>
        </authorList>
    </citation>
    <scope>NUCLEOTIDE SEQUENCE [LARGE SCALE GENOMIC DNA]</scope>
    <source>
        <strain evidence="1 2">HHB10207 ss-3</strain>
    </source>
</reference>
<gene>
    <name evidence="1" type="ORF">SISSUDRAFT_887806</name>
</gene>
<sequence length="159" mass="17562">MPERLPWNGGSEFTSAFRNSLLSLLIHSSASKSSQALTCTMLSNFIPHLNRIHLSDSGINEPLSSCDSRLVFFSRTPAALNILTASIHMRMPCATQRPGVHSAQGRQWKLPAGNYRKGVIIVVFMFIAGVRRVVGRLLTLCFLTGNFLDELELGRFGKS</sequence>
<dbReference type="EMBL" id="KV428091">
    <property type="protein sequence ID" value="KZT37108.1"/>
    <property type="molecule type" value="Genomic_DNA"/>
</dbReference>
<evidence type="ECO:0000313" key="1">
    <source>
        <dbReference type="EMBL" id="KZT37108.1"/>
    </source>
</evidence>
<evidence type="ECO:0000313" key="2">
    <source>
        <dbReference type="Proteomes" id="UP000076798"/>
    </source>
</evidence>
<accession>A0A166C5T9</accession>
<dbReference type="AlphaFoldDB" id="A0A166C5T9"/>